<dbReference type="AlphaFoldDB" id="W7Y0I9"/>
<dbReference type="Proteomes" id="UP000019402">
    <property type="component" value="Unassembled WGS sequence"/>
</dbReference>
<proteinExistence type="predicted"/>
<dbReference type="Gene3D" id="2.60.40.2340">
    <property type="match status" value="1"/>
</dbReference>
<keyword evidence="2" id="KW-1185">Reference proteome</keyword>
<evidence type="ECO:0000313" key="1">
    <source>
        <dbReference type="EMBL" id="GAF01472.1"/>
    </source>
</evidence>
<dbReference type="eggNOG" id="ENOG502ZADU">
    <property type="taxonomic scope" value="Bacteria"/>
</dbReference>
<dbReference type="STRING" id="869213.GCA_000517085_04481"/>
<protein>
    <submittedName>
        <fullName evidence="1">Uncharacterized protein</fullName>
    </submittedName>
</protein>
<gene>
    <name evidence="1" type="ORF">JCM21142_80</name>
</gene>
<comment type="caution">
    <text evidence="1">The sequence shown here is derived from an EMBL/GenBank/DDBJ whole genome shotgun (WGS) entry which is preliminary data.</text>
</comment>
<accession>W7Y0I9</accession>
<organism evidence="1 2">
    <name type="scientific">Saccharicrinis fermentans DSM 9555 = JCM 21142</name>
    <dbReference type="NCBI Taxonomy" id="869213"/>
    <lineage>
        <taxon>Bacteria</taxon>
        <taxon>Pseudomonadati</taxon>
        <taxon>Bacteroidota</taxon>
        <taxon>Bacteroidia</taxon>
        <taxon>Marinilabiliales</taxon>
        <taxon>Marinilabiliaceae</taxon>
        <taxon>Saccharicrinis</taxon>
    </lineage>
</organism>
<evidence type="ECO:0000313" key="2">
    <source>
        <dbReference type="Proteomes" id="UP000019402"/>
    </source>
</evidence>
<reference evidence="1 2" key="1">
    <citation type="journal article" date="2014" name="Genome Announc.">
        <title>Draft Genome Sequence of Cytophaga fermentans JCM 21142T, a Facultative Anaerobe Isolated from Marine Mud.</title>
        <authorList>
            <person name="Starns D."/>
            <person name="Oshima K."/>
            <person name="Suda W."/>
            <person name="Iino T."/>
            <person name="Yuki M."/>
            <person name="Inoue J."/>
            <person name="Kitamura K."/>
            <person name="Iida T."/>
            <person name="Darby A."/>
            <person name="Hattori M."/>
            <person name="Ohkuma M."/>
        </authorList>
    </citation>
    <scope>NUCLEOTIDE SEQUENCE [LARGE SCALE GENOMIC DNA]</scope>
    <source>
        <strain evidence="1 2">JCM 21142</strain>
    </source>
</reference>
<sequence>MNDEKFIHETSNGNEFTHESMINFGAFHATNENYKRMKTTIYSILILITALLFHSCEKDLMDEVNEGNWNNERNILGINLNKQIGEAVIKRTADEATINITVNAVDLDLSAIAITDLTLSYDATANTSVGEKLDFDNPENKASITVTSKKGETLIWDVFIEPFVNELEGSWSISSFYFMWDDGFGWGNAGEDEVAALLPASASGLDDVITFGEVKGADSDGRVFGDYERTTGDDGAVASFVYESTGVDWSSLFGQLPVGTGQWVLNKDNSITITVDDKSYTTSIFQKEDESTLKIPLNTGAQELDKINWDNYYGDHSNKFIAGTALYYTLMRL</sequence>
<name>W7Y0I9_9BACT</name>
<dbReference type="EMBL" id="BAMD01000001">
    <property type="protein sequence ID" value="GAF01472.1"/>
    <property type="molecule type" value="Genomic_DNA"/>
</dbReference>